<protein>
    <submittedName>
        <fullName evidence="1">Uncharacterized protein</fullName>
    </submittedName>
</protein>
<sequence>MDKNYNNEIVFLHPKNSTGKYTYYPNSMTMCKKEKIFLSYIH</sequence>
<dbReference type="EMBL" id="MN740325">
    <property type="protein sequence ID" value="QHU00300.1"/>
    <property type="molecule type" value="Genomic_DNA"/>
</dbReference>
<proteinExistence type="predicted"/>
<reference evidence="1" key="1">
    <citation type="journal article" date="2020" name="Nature">
        <title>Giant virus diversity and host interactions through global metagenomics.</title>
        <authorList>
            <person name="Schulz F."/>
            <person name="Roux S."/>
            <person name="Paez-Espino D."/>
            <person name="Jungbluth S."/>
            <person name="Walsh D.A."/>
            <person name="Denef V.J."/>
            <person name="McMahon K.D."/>
            <person name="Konstantinidis K.T."/>
            <person name="Eloe-Fadrosh E.A."/>
            <person name="Kyrpides N.C."/>
            <person name="Woyke T."/>
        </authorList>
    </citation>
    <scope>NUCLEOTIDE SEQUENCE</scope>
    <source>
        <strain evidence="1">GVMAG-M-3300025860-12</strain>
    </source>
</reference>
<accession>A0A6C0J5Z7</accession>
<name>A0A6C0J5Z7_9ZZZZ</name>
<evidence type="ECO:0000313" key="1">
    <source>
        <dbReference type="EMBL" id="QHU00300.1"/>
    </source>
</evidence>
<dbReference type="AlphaFoldDB" id="A0A6C0J5Z7"/>
<organism evidence="1">
    <name type="scientific">viral metagenome</name>
    <dbReference type="NCBI Taxonomy" id="1070528"/>
    <lineage>
        <taxon>unclassified sequences</taxon>
        <taxon>metagenomes</taxon>
        <taxon>organismal metagenomes</taxon>
    </lineage>
</organism>